<dbReference type="Proteomes" id="UP000327011">
    <property type="component" value="Unassembled WGS sequence"/>
</dbReference>
<gene>
    <name evidence="3" type="ORF">F5972_05170</name>
</gene>
<dbReference type="Gene3D" id="3.40.50.720">
    <property type="entry name" value="NAD(P)-binding Rossmann-like Domain"/>
    <property type="match status" value="1"/>
</dbReference>
<organism evidence="3 4">
    <name type="scientific">Microbispora cellulosiformans</name>
    <dbReference type="NCBI Taxonomy" id="2614688"/>
    <lineage>
        <taxon>Bacteria</taxon>
        <taxon>Bacillati</taxon>
        <taxon>Actinomycetota</taxon>
        <taxon>Actinomycetes</taxon>
        <taxon>Streptosporangiales</taxon>
        <taxon>Streptosporangiaceae</taxon>
        <taxon>Microbispora</taxon>
    </lineage>
</organism>
<dbReference type="AlphaFoldDB" id="A0A5J5K9K3"/>
<dbReference type="SMART" id="SM00829">
    <property type="entry name" value="PKS_ER"/>
    <property type="match status" value="1"/>
</dbReference>
<reference evidence="3 4" key="1">
    <citation type="submission" date="2019-09" db="EMBL/GenBank/DDBJ databases">
        <title>Screening of Novel Bioactive Compounds from Soil-Associated.</title>
        <authorList>
            <person name="Gong X."/>
        </authorList>
    </citation>
    <scope>NUCLEOTIDE SEQUENCE [LARGE SCALE GENOMIC DNA]</scope>
    <source>
        <strain evidence="3 4">Gxj-6</strain>
    </source>
</reference>
<dbReference type="EMBL" id="VYTZ01000002">
    <property type="protein sequence ID" value="KAA9380533.1"/>
    <property type="molecule type" value="Genomic_DNA"/>
</dbReference>
<evidence type="ECO:0000259" key="2">
    <source>
        <dbReference type="SMART" id="SM00829"/>
    </source>
</evidence>
<dbReference type="SUPFAM" id="SSF50129">
    <property type="entry name" value="GroES-like"/>
    <property type="match status" value="1"/>
</dbReference>
<protein>
    <submittedName>
        <fullName evidence="3">NADP-dependent oxidoreductase</fullName>
    </submittedName>
</protein>
<dbReference type="CDD" id="cd05289">
    <property type="entry name" value="MDR_like_2"/>
    <property type="match status" value="1"/>
</dbReference>
<accession>A0A5J5K9K3</accession>
<dbReference type="Pfam" id="PF08240">
    <property type="entry name" value="ADH_N"/>
    <property type="match status" value="1"/>
</dbReference>
<feature type="domain" description="Enoyl reductase (ER)" evidence="2">
    <location>
        <begin position="10"/>
        <end position="304"/>
    </location>
</feature>
<keyword evidence="1" id="KW-0521">NADP</keyword>
<dbReference type="InterPro" id="IPR020843">
    <property type="entry name" value="ER"/>
</dbReference>
<name>A0A5J5K9K3_9ACTN</name>
<proteinExistence type="predicted"/>
<dbReference type="InterPro" id="IPR013154">
    <property type="entry name" value="ADH-like_N"/>
</dbReference>
<dbReference type="PANTHER" id="PTHR44154:SF1">
    <property type="entry name" value="QUINONE OXIDOREDUCTASE"/>
    <property type="match status" value="1"/>
</dbReference>
<evidence type="ECO:0000256" key="1">
    <source>
        <dbReference type="ARBA" id="ARBA00022857"/>
    </source>
</evidence>
<keyword evidence="4" id="KW-1185">Reference proteome</keyword>
<dbReference type="Gene3D" id="3.90.180.10">
    <property type="entry name" value="Medium-chain alcohol dehydrogenases, catalytic domain"/>
    <property type="match status" value="1"/>
</dbReference>
<sequence>MRAAAIAEYGGPEVLRLIEVDEPHAGAGQVRVRVKAAGVQPFDVAVVAGQILREEGDRDLATPRIPGNEFAGVVDEVGDGAAGFAVGDEVLGFGTLNAYGEYIVVGADQICRKPANMPWVVAGGFSAAAQTADIALKELRVGAGDTVLIHGAAGAVGHVAVQLCRIRGADVVGAARPAHHDFLRSLGAVPVGYGAGFLDRVRQAAPRGVVDACLDGVGGDTLDDSLRLISDRSRTLTLVEHEKAPRLGIRVTPRARSAERLAELVAHYAEGRLAFDILETYPLADAAEAHRRYRARNIRGKLVLTVG</sequence>
<dbReference type="Pfam" id="PF13602">
    <property type="entry name" value="ADH_zinc_N_2"/>
    <property type="match status" value="1"/>
</dbReference>
<evidence type="ECO:0000313" key="4">
    <source>
        <dbReference type="Proteomes" id="UP000327011"/>
    </source>
</evidence>
<dbReference type="GO" id="GO:0016491">
    <property type="term" value="F:oxidoreductase activity"/>
    <property type="evidence" value="ECO:0007669"/>
    <property type="project" value="InterPro"/>
</dbReference>
<evidence type="ECO:0000313" key="3">
    <source>
        <dbReference type="EMBL" id="KAA9380533.1"/>
    </source>
</evidence>
<dbReference type="SUPFAM" id="SSF51735">
    <property type="entry name" value="NAD(P)-binding Rossmann-fold domains"/>
    <property type="match status" value="1"/>
</dbReference>
<dbReference type="PANTHER" id="PTHR44154">
    <property type="entry name" value="QUINONE OXIDOREDUCTASE"/>
    <property type="match status" value="1"/>
</dbReference>
<comment type="caution">
    <text evidence="3">The sequence shown here is derived from an EMBL/GenBank/DDBJ whole genome shotgun (WGS) entry which is preliminary data.</text>
</comment>
<dbReference type="InterPro" id="IPR011032">
    <property type="entry name" value="GroES-like_sf"/>
</dbReference>
<dbReference type="InterPro" id="IPR036291">
    <property type="entry name" value="NAD(P)-bd_dom_sf"/>
</dbReference>
<dbReference type="InterPro" id="IPR051603">
    <property type="entry name" value="Zinc-ADH_QOR/CCCR"/>
</dbReference>